<keyword evidence="3" id="KW-0963">Cytoplasm</keyword>
<feature type="compositionally biased region" description="Polar residues" evidence="7">
    <location>
        <begin position="538"/>
        <end position="552"/>
    </location>
</feature>
<dbReference type="STRING" id="77020.A0A0M8MKG8"/>
<feature type="compositionally biased region" description="Polar residues" evidence="7">
    <location>
        <begin position="605"/>
        <end position="618"/>
    </location>
</feature>
<dbReference type="PANTHER" id="PTHR23244:SF456">
    <property type="entry name" value="MULTIPLE EPIDERMAL GROWTH FACTOR-LIKE DOMAINS PROTEIN 8"/>
    <property type="match status" value="1"/>
</dbReference>
<evidence type="ECO:0000256" key="3">
    <source>
        <dbReference type="ARBA" id="ARBA00022490"/>
    </source>
</evidence>
<keyword evidence="5 6" id="KW-0175">Coiled coil</keyword>
<keyword evidence="4" id="KW-0677">Repeat</keyword>
<evidence type="ECO:0000256" key="5">
    <source>
        <dbReference type="ARBA" id="ARBA00023054"/>
    </source>
</evidence>
<evidence type="ECO:0000256" key="6">
    <source>
        <dbReference type="SAM" id="Coils"/>
    </source>
</evidence>
<feature type="compositionally biased region" description="Polar residues" evidence="7">
    <location>
        <begin position="144"/>
        <end position="164"/>
    </location>
</feature>
<comment type="subcellular location">
    <subcellularLocation>
        <location evidence="1">Cytoplasm</location>
    </subcellularLocation>
</comment>
<accession>A0A0M8MKG8</accession>
<dbReference type="PANTHER" id="PTHR23244">
    <property type="entry name" value="KELCH REPEAT DOMAIN"/>
    <property type="match status" value="1"/>
</dbReference>
<feature type="coiled-coil region" evidence="6">
    <location>
        <begin position="1050"/>
        <end position="1168"/>
    </location>
</feature>
<feature type="compositionally biased region" description="Polar residues" evidence="7">
    <location>
        <begin position="20"/>
        <end position="31"/>
    </location>
</feature>
<reference evidence="8 9" key="1">
    <citation type="submission" date="2015-07" db="EMBL/GenBank/DDBJ databases">
        <title>Draft Genome Sequence of Malassezia furfur CBS1878 and Malassezia pachydermatis CBS1879.</title>
        <authorList>
            <person name="Triana S."/>
            <person name="Ohm R."/>
            <person name="Gonzalez A."/>
            <person name="DeCock H."/>
            <person name="Restrepo S."/>
            <person name="Celis A."/>
        </authorList>
    </citation>
    <scope>NUCLEOTIDE SEQUENCE [LARGE SCALE GENOMIC DNA]</scope>
    <source>
        <strain evidence="8 9">CBS 1879</strain>
    </source>
</reference>
<feature type="compositionally biased region" description="Basic and acidic residues" evidence="7">
    <location>
        <begin position="7"/>
        <end position="19"/>
    </location>
</feature>
<keyword evidence="9" id="KW-1185">Reference proteome</keyword>
<feature type="compositionally biased region" description="Low complexity" evidence="7">
    <location>
        <begin position="713"/>
        <end position="725"/>
    </location>
</feature>
<dbReference type="VEuPathDB" id="FungiDB:Malapachy_3760"/>
<dbReference type="RefSeq" id="XP_017991908.1">
    <property type="nucleotide sequence ID" value="XM_018138219.1"/>
</dbReference>
<organism evidence="8 9">
    <name type="scientific">Malassezia pachydermatis</name>
    <dbReference type="NCBI Taxonomy" id="77020"/>
    <lineage>
        <taxon>Eukaryota</taxon>
        <taxon>Fungi</taxon>
        <taxon>Dikarya</taxon>
        <taxon>Basidiomycota</taxon>
        <taxon>Ustilaginomycotina</taxon>
        <taxon>Malasseziomycetes</taxon>
        <taxon>Malasseziales</taxon>
        <taxon>Malasseziaceae</taxon>
        <taxon>Malassezia</taxon>
    </lineage>
</organism>
<gene>
    <name evidence="8" type="ORF">Malapachy_3760</name>
</gene>
<dbReference type="GO" id="GO:0061245">
    <property type="term" value="P:establishment or maintenance of bipolar cell polarity"/>
    <property type="evidence" value="ECO:0007669"/>
    <property type="project" value="TreeGrafter"/>
</dbReference>
<evidence type="ECO:0000256" key="4">
    <source>
        <dbReference type="ARBA" id="ARBA00022737"/>
    </source>
</evidence>
<feature type="compositionally biased region" description="Polar residues" evidence="7">
    <location>
        <begin position="837"/>
        <end position="848"/>
    </location>
</feature>
<feature type="compositionally biased region" description="Pro residues" evidence="7">
    <location>
        <begin position="793"/>
        <end position="803"/>
    </location>
</feature>
<dbReference type="FunFam" id="2.120.10.80:FF:000049">
    <property type="entry name" value="Cell polarity protein (Tea1)"/>
    <property type="match status" value="1"/>
</dbReference>
<feature type="region of interest" description="Disordered" evidence="7">
    <location>
        <begin position="583"/>
        <end position="849"/>
    </location>
</feature>
<name>A0A0M8MKG8_9BASI</name>
<dbReference type="Proteomes" id="UP000037751">
    <property type="component" value="Unassembled WGS sequence"/>
</dbReference>
<dbReference type="EMBL" id="LGAV01000004">
    <property type="protein sequence ID" value="KOS14276.1"/>
    <property type="molecule type" value="Genomic_DNA"/>
</dbReference>
<sequence>MAIFGKKRSEKDRLQKQGHQDSQSDTTNNNGLPGLVSRFVPHSRTESDSQGTQALEEPPMMRTSIGDMSTSSLHRSGSLQHNSSQPRASSRLSREGMTHTVDGPISHPPEYASIGMGTESEIHAPVSTGAAGLSTTNPLPPTPVMTTDGTSPAMTSAPGQAGTSKTDRARQPNVVYPWSKKVITMNPPRFLDETRRPPPGVLSPPPFPRYGHATNQATGPNQEVFIFGGLVRDSVKNDMYIMRVEPVQIQRASGIKMDIALNATLIQTSGHAPLPRVGHAAVLVSNVFILWGGDTKIRPDDPQDQALYLLNLNNREWTRVAAGGLQGTPGPVGRYGHTLSIIGSNLLVFGGQLDEEFFNELWRFDLNSLKETPVWQLIRPSTAQVPPRRTGHSSVTYKDRLYIFGGTDGQYHYNDTWCFDFATLTWTELKCVGYIPAPREGHAACMVDDIMYIFGGRGVDGSDLGDLASFKISSHRWFMFAHMGPAPFGRSGHSMVSVQNRILVIGGEAFSGDVQDEPNAMHVLDTAKIKYPVKTDRSQGTTGKAPTSSEAPTGSALPQDVPTEAALAEGAGAAAAGMAATAATAAATTHEPKPELVSPGEPWSTMPNGPAPSTSARETSAPPVAPTEADVPTSATTTPATGTEPELPAPSDPVDVPSPPMTTGAAPALYASPPMATESLPAHGNEYMSDSQRVPTPTPPAMLGAPIASASQPTTPTTPTPGVTTKMILPGQQGIEVIPPQAANEPAQAEIRPLPTSASTPAMPAAGRESPAAAATATAAAATGVSAAAAPTQSPPPQPPSLPPRSTSMASLPTPSTSTPAHRAAPPSAAVHGIGSSHDTAAPTQAQSSEREMWLLSMLSMAVKQGFVPPARAPTFDEVLDIEQWDTGADNSVKDAQVKSLLTLKTQITALRSELTKQVHVEEKRVATQERARVAALQEAAFYRAKLAANESGHMDERARLDRQRILQLEKLLSNVTREHAEVERKVAMLVDQTKLESRLRQLAEDRLAETTKRALAAEESQLKVYEEYSALQKHSYETEAMLRDHAAQISTLTSRLAAQQVERDTLEDKVSTSARSADTSRAMLAQLQEALTAAHARAAEYERQRSEHQRQTESQAQLVQELRRDLQAKTNELDAMTQQYEQQSHDLMDMQSMVNNLQREAQANREAATGGLAQLLAMQQAGQGLHDASGDATRDTNVSHASHLQALQDEAQQLRQLHDESRTSLTNMAAALQQATERGNQLQRTNNKLFAEVTTQRKQLSEALHELAMLRDQSQTSRADDVHHARELEAAQIRNLALRQLLHENHVDVPDDETLAEPEFLQSRRTAALQRELESHKRAAERNALDLQRAQDQLHRLGQEWESHRRQGIGSRQEIETLRRRAEEAERRLMEATEAHEQRTSQLENDYLTAVQFVRNTENMLRRLKDEHLKLRQDNAELRAMSASSYRSP</sequence>
<dbReference type="OrthoDB" id="45365at2759"/>
<feature type="compositionally biased region" description="Polar residues" evidence="7">
    <location>
        <begin position="66"/>
        <end position="91"/>
    </location>
</feature>
<feature type="coiled-coil region" evidence="6">
    <location>
        <begin position="1331"/>
        <end position="1442"/>
    </location>
</feature>
<keyword evidence="2" id="KW-0880">Kelch repeat</keyword>
<feature type="region of interest" description="Disordered" evidence="7">
    <location>
        <begin position="532"/>
        <end position="558"/>
    </location>
</feature>
<evidence type="ECO:0000313" key="8">
    <source>
        <dbReference type="EMBL" id="KOS14276.1"/>
    </source>
</evidence>
<evidence type="ECO:0000256" key="1">
    <source>
        <dbReference type="ARBA" id="ARBA00004496"/>
    </source>
</evidence>
<evidence type="ECO:0000313" key="9">
    <source>
        <dbReference type="Proteomes" id="UP000037751"/>
    </source>
</evidence>
<feature type="region of interest" description="Disordered" evidence="7">
    <location>
        <begin position="128"/>
        <end position="168"/>
    </location>
</feature>
<dbReference type="InterPro" id="IPR015915">
    <property type="entry name" value="Kelch-typ_b-propeller"/>
</dbReference>
<feature type="coiled-coil region" evidence="6">
    <location>
        <begin position="966"/>
        <end position="1021"/>
    </location>
</feature>
<dbReference type="GeneID" id="28730095"/>
<feature type="coiled-coil region" evidence="6">
    <location>
        <begin position="1205"/>
        <end position="1253"/>
    </location>
</feature>
<feature type="compositionally biased region" description="Polar residues" evidence="7">
    <location>
        <begin position="809"/>
        <end position="820"/>
    </location>
</feature>
<proteinExistence type="predicted"/>
<evidence type="ECO:0000256" key="7">
    <source>
        <dbReference type="SAM" id="MobiDB-lite"/>
    </source>
</evidence>
<feature type="compositionally biased region" description="Pro residues" evidence="7">
    <location>
        <begin position="647"/>
        <end position="660"/>
    </location>
</feature>
<comment type="caution">
    <text evidence="8">The sequence shown here is derived from an EMBL/GenBank/DDBJ whole genome shotgun (WGS) entry which is preliminary data.</text>
</comment>
<feature type="region of interest" description="Disordered" evidence="7">
    <location>
        <begin position="1"/>
        <end position="114"/>
    </location>
</feature>
<feature type="compositionally biased region" description="Low complexity" evidence="7">
    <location>
        <begin position="739"/>
        <end position="792"/>
    </location>
</feature>
<dbReference type="GO" id="GO:0051285">
    <property type="term" value="C:cell cortex of cell tip"/>
    <property type="evidence" value="ECO:0007669"/>
    <property type="project" value="TreeGrafter"/>
</dbReference>
<feature type="compositionally biased region" description="Low complexity" evidence="7">
    <location>
        <begin position="632"/>
        <end position="646"/>
    </location>
</feature>
<evidence type="ECO:0000256" key="2">
    <source>
        <dbReference type="ARBA" id="ARBA00022441"/>
    </source>
</evidence>
<dbReference type="Pfam" id="PF24681">
    <property type="entry name" value="Kelch_KLHDC2_KLHL20_DRC7"/>
    <property type="match status" value="1"/>
</dbReference>
<dbReference type="Gene3D" id="2.120.10.80">
    <property type="entry name" value="Kelch-type beta propeller"/>
    <property type="match status" value="2"/>
</dbReference>
<protein>
    <submittedName>
        <fullName evidence="8">Kelch repeat-containing protein</fullName>
    </submittedName>
</protein>
<dbReference type="SUPFAM" id="SSF117281">
    <property type="entry name" value="Kelch motif"/>
    <property type="match status" value="1"/>
</dbReference>